<keyword evidence="2" id="KW-1185">Reference proteome</keyword>
<dbReference type="Proteomes" id="UP001152320">
    <property type="component" value="Chromosome 1"/>
</dbReference>
<organism evidence="1 2">
    <name type="scientific">Holothuria leucospilota</name>
    <name type="common">Black long sea cucumber</name>
    <name type="synonym">Mertensiothuria leucospilota</name>
    <dbReference type="NCBI Taxonomy" id="206669"/>
    <lineage>
        <taxon>Eukaryota</taxon>
        <taxon>Metazoa</taxon>
        <taxon>Echinodermata</taxon>
        <taxon>Eleutherozoa</taxon>
        <taxon>Echinozoa</taxon>
        <taxon>Holothuroidea</taxon>
        <taxon>Aspidochirotacea</taxon>
        <taxon>Aspidochirotida</taxon>
        <taxon>Holothuriidae</taxon>
        <taxon>Holothuria</taxon>
    </lineage>
</organism>
<dbReference type="EMBL" id="JAIZAY010000001">
    <property type="protein sequence ID" value="KAJ8051197.1"/>
    <property type="molecule type" value="Genomic_DNA"/>
</dbReference>
<comment type="caution">
    <text evidence="1">The sequence shown here is derived from an EMBL/GenBank/DDBJ whole genome shotgun (WGS) entry which is preliminary data.</text>
</comment>
<proteinExistence type="predicted"/>
<dbReference type="AlphaFoldDB" id="A0A9Q1CSD0"/>
<gene>
    <name evidence="1" type="ORF">HOLleu_04676</name>
</gene>
<dbReference type="OrthoDB" id="9998845at2759"/>
<evidence type="ECO:0000313" key="1">
    <source>
        <dbReference type="EMBL" id="KAJ8051197.1"/>
    </source>
</evidence>
<accession>A0A9Q1CSD0</accession>
<evidence type="ECO:0000313" key="2">
    <source>
        <dbReference type="Proteomes" id="UP001152320"/>
    </source>
</evidence>
<reference evidence="1" key="1">
    <citation type="submission" date="2021-10" db="EMBL/GenBank/DDBJ databases">
        <title>Tropical sea cucumber genome reveals ecological adaptation and Cuvierian tubules defense mechanism.</title>
        <authorList>
            <person name="Chen T."/>
        </authorList>
    </citation>
    <scope>NUCLEOTIDE SEQUENCE</scope>
    <source>
        <strain evidence="1">Nanhai2018</strain>
        <tissue evidence="1">Muscle</tissue>
    </source>
</reference>
<protein>
    <submittedName>
        <fullName evidence="1">Uncharacterized protein</fullName>
    </submittedName>
</protein>
<sequence length="237" mass="25938">MLTVTRNKMQLIHPICEDIVSHKEDFKQHKIVLTGSDSFLVETDHGVIIKRQDMRTTREEADTILVQQVAWVMAKKVLVVADDTDIFVLLLHFCCQGDISASTTVLMILPIHGCTMSDISATVHQYRPIISNLMAAHGLTGYDTVTTYFGIGKAAALRILRTGAHTVANLGDTNCDLSEVISQATPFILACYGQDGCTSMTETRKKMWTSKVGRSVASTPKLASLTPTNQAFHGNVA</sequence>
<name>A0A9Q1CSD0_HOLLE</name>